<sequence length="215" mass="24269">MAIKIYAHPLSSYCQKVLIALYESGTPFDYRELGPDTPDYAREFAALWPMQHMPLLVDGERSVAETSVIIEYLDRYHPGVAPMIPADIEAALEARFMDRFFDNYVMTPLQTVVFERRRPEGNADPYGVGKAREMLARAYGWLDTVMATREWAAGDAFGLADCAAAPSLLYAKHALPFDGFPNVVGYHQRLEARPSVARTREEGKPFWDWFPLANG</sequence>
<dbReference type="PROSITE" id="PS50404">
    <property type="entry name" value="GST_NTER"/>
    <property type="match status" value="1"/>
</dbReference>
<gene>
    <name evidence="3" type="ORF">H3Z74_15070</name>
</gene>
<dbReference type="GO" id="GO:0016740">
    <property type="term" value="F:transferase activity"/>
    <property type="evidence" value="ECO:0007669"/>
    <property type="project" value="UniProtKB-KW"/>
</dbReference>
<evidence type="ECO:0000313" key="4">
    <source>
        <dbReference type="Proteomes" id="UP000516148"/>
    </source>
</evidence>
<dbReference type="InterPro" id="IPR036249">
    <property type="entry name" value="Thioredoxin-like_sf"/>
</dbReference>
<dbReference type="SUPFAM" id="SSF52833">
    <property type="entry name" value="Thioredoxin-like"/>
    <property type="match status" value="1"/>
</dbReference>
<dbReference type="AlphaFoldDB" id="A0A7H0LEI7"/>
<accession>A0A7H0LEI7</accession>
<protein>
    <submittedName>
        <fullName evidence="3">Glutathione S-transferase family protein</fullName>
    </submittedName>
</protein>
<dbReference type="Gene3D" id="1.20.1050.10">
    <property type="match status" value="1"/>
</dbReference>
<dbReference type="PROSITE" id="PS50405">
    <property type="entry name" value="GST_CTER"/>
    <property type="match status" value="1"/>
</dbReference>
<dbReference type="Gene3D" id="3.40.30.10">
    <property type="entry name" value="Glutaredoxin"/>
    <property type="match status" value="1"/>
</dbReference>
<keyword evidence="4" id="KW-1185">Reference proteome</keyword>
<dbReference type="InterPro" id="IPR036282">
    <property type="entry name" value="Glutathione-S-Trfase_C_sf"/>
</dbReference>
<dbReference type="Pfam" id="PF00043">
    <property type="entry name" value="GST_C"/>
    <property type="match status" value="1"/>
</dbReference>
<dbReference type="InterPro" id="IPR010987">
    <property type="entry name" value="Glutathione-S-Trfase_C-like"/>
</dbReference>
<dbReference type="PROSITE" id="PS51354">
    <property type="entry name" value="GLUTAREDOXIN_2"/>
    <property type="match status" value="1"/>
</dbReference>
<organism evidence="3 4">
    <name type="scientific">Sphingomonas alpina</name>
    <dbReference type="NCBI Taxonomy" id="653931"/>
    <lineage>
        <taxon>Bacteria</taxon>
        <taxon>Pseudomonadati</taxon>
        <taxon>Pseudomonadota</taxon>
        <taxon>Alphaproteobacteria</taxon>
        <taxon>Sphingomonadales</taxon>
        <taxon>Sphingomonadaceae</taxon>
        <taxon>Sphingomonas</taxon>
    </lineage>
</organism>
<dbReference type="EMBL" id="CP061038">
    <property type="protein sequence ID" value="QNQ08090.1"/>
    <property type="molecule type" value="Genomic_DNA"/>
</dbReference>
<dbReference type="InterPro" id="IPR040079">
    <property type="entry name" value="Glutathione_S-Trfase"/>
</dbReference>
<dbReference type="PANTHER" id="PTHR44051:SF9">
    <property type="entry name" value="GLUTATHIONE S-TRANSFERASE 1"/>
    <property type="match status" value="1"/>
</dbReference>
<keyword evidence="3" id="KW-0808">Transferase</keyword>
<dbReference type="KEGG" id="spap:H3Z74_15070"/>
<dbReference type="SFLD" id="SFLDG00358">
    <property type="entry name" value="Main_(cytGST)"/>
    <property type="match status" value="1"/>
</dbReference>
<reference evidence="3 4" key="1">
    <citation type="submission" date="2020-09" db="EMBL/GenBank/DDBJ databases">
        <title>Sphingomonas sp., a new species isolated from pork steak.</title>
        <authorList>
            <person name="Heidler von Heilborn D."/>
        </authorList>
    </citation>
    <scope>NUCLEOTIDE SEQUENCE [LARGE SCALE GENOMIC DNA]</scope>
    <source>
        <strain evidence="4">S8-3T</strain>
    </source>
</reference>
<feature type="domain" description="GST C-terminal" evidence="2">
    <location>
        <begin position="86"/>
        <end position="212"/>
    </location>
</feature>
<dbReference type="InterPro" id="IPR004045">
    <property type="entry name" value="Glutathione_S-Trfase_N"/>
</dbReference>
<dbReference type="Proteomes" id="UP000516148">
    <property type="component" value="Chromosome"/>
</dbReference>
<dbReference type="Pfam" id="PF13417">
    <property type="entry name" value="GST_N_3"/>
    <property type="match status" value="1"/>
</dbReference>
<evidence type="ECO:0000259" key="2">
    <source>
        <dbReference type="PROSITE" id="PS50405"/>
    </source>
</evidence>
<dbReference type="InterPro" id="IPR004046">
    <property type="entry name" value="GST_C"/>
</dbReference>
<name>A0A7H0LEI7_9SPHN</name>
<evidence type="ECO:0000313" key="3">
    <source>
        <dbReference type="EMBL" id="QNQ08090.1"/>
    </source>
</evidence>
<dbReference type="SUPFAM" id="SSF47616">
    <property type="entry name" value="GST C-terminal domain-like"/>
    <property type="match status" value="1"/>
</dbReference>
<dbReference type="SFLD" id="SFLDS00019">
    <property type="entry name" value="Glutathione_Transferase_(cytos"/>
    <property type="match status" value="1"/>
</dbReference>
<dbReference type="CDD" id="cd00570">
    <property type="entry name" value="GST_N_family"/>
    <property type="match status" value="1"/>
</dbReference>
<evidence type="ECO:0000259" key="1">
    <source>
        <dbReference type="PROSITE" id="PS50404"/>
    </source>
</evidence>
<proteinExistence type="predicted"/>
<feature type="domain" description="GST N-terminal" evidence="1">
    <location>
        <begin position="1"/>
        <end position="81"/>
    </location>
</feature>
<dbReference type="RefSeq" id="WP_187760420.1">
    <property type="nucleotide sequence ID" value="NZ_CP061038.1"/>
</dbReference>
<dbReference type="PANTHER" id="PTHR44051">
    <property type="entry name" value="GLUTATHIONE S-TRANSFERASE-RELATED"/>
    <property type="match status" value="1"/>
</dbReference>